<protein>
    <submittedName>
        <fullName evidence="2">Uncharacterized protein</fullName>
    </submittedName>
</protein>
<evidence type="ECO:0000313" key="2">
    <source>
        <dbReference type="EMBL" id="CAH2223917.1"/>
    </source>
</evidence>
<evidence type="ECO:0000313" key="3">
    <source>
        <dbReference type="Proteomes" id="UP001295444"/>
    </source>
</evidence>
<reference evidence="2" key="1">
    <citation type="submission" date="2022-03" db="EMBL/GenBank/DDBJ databases">
        <authorList>
            <person name="Alioto T."/>
            <person name="Alioto T."/>
            <person name="Gomez Garrido J."/>
        </authorList>
    </citation>
    <scope>NUCLEOTIDE SEQUENCE</scope>
</reference>
<dbReference type="EMBL" id="OW240912">
    <property type="protein sequence ID" value="CAH2223917.1"/>
    <property type="molecule type" value="Genomic_DNA"/>
</dbReference>
<keyword evidence="3" id="KW-1185">Reference proteome</keyword>
<evidence type="ECO:0000256" key="1">
    <source>
        <dbReference type="SAM" id="MobiDB-lite"/>
    </source>
</evidence>
<feature type="region of interest" description="Disordered" evidence="1">
    <location>
        <begin position="1"/>
        <end position="57"/>
    </location>
</feature>
<organism evidence="2 3">
    <name type="scientific">Pelobates cultripes</name>
    <name type="common">Western spadefoot toad</name>
    <dbReference type="NCBI Taxonomy" id="61616"/>
    <lineage>
        <taxon>Eukaryota</taxon>
        <taxon>Metazoa</taxon>
        <taxon>Chordata</taxon>
        <taxon>Craniata</taxon>
        <taxon>Vertebrata</taxon>
        <taxon>Euteleostomi</taxon>
        <taxon>Amphibia</taxon>
        <taxon>Batrachia</taxon>
        <taxon>Anura</taxon>
        <taxon>Pelobatoidea</taxon>
        <taxon>Pelobatidae</taxon>
        <taxon>Pelobates</taxon>
    </lineage>
</organism>
<feature type="compositionally biased region" description="Basic and acidic residues" evidence="1">
    <location>
        <begin position="25"/>
        <end position="51"/>
    </location>
</feature>
<proteinExistence type="predicted"/>
<name>A0AAD1VQ81_PELCU</name>
<gene>
    <name evidence="2" type="ORF">PECUL_23A049025</name>
</gene>
<accession>A0AAD1VQ81</accession>
<dbReference type="Proteomes" id="UP001295444">
    <property type="component" value="Chromosome 01"/>
</dbReference>
<dbReference type="AlphaFoldDB" id="A0AAD1VQ81"/>
<sequence length="177" mass="19851">MAPAREDSDLASEDSDHDDSSYYADRGEPSKSTPLRDRDPKPVRASKDAQPDHAPASKADIQNMVAELKAYFSADIALVREDMGVMTARLRALEEAGTATTSKQEALQPEVETLKQANHTMEGRLAVLEDARWQRNMRVRGIPENIGEDEVPHYLHRMWSSMLPPAKAKTINLDYLY</sequence>